<dbReference type="Pfam" id="PF00648">
    <property type="entry name" value="Peptidase_C2"/>
    <property type="match status" value="1"/>
</dbReference>
<dbReference type="SMART" id="SM00230">
    <property type="entry name" value="CysPc"/>
    <property type="match status" value="1"/>
</dbReference>
<evidence type="ECO:0000256" key="3">
    <source>
        <dbReference type="ARBA" id="ARBA00022801"/>
    </source>
</evidence>
<dbReference type="InterPro" id="IPR022683">
    <property type="entry name" value="Calpain_III"/>
</dbReference>
<dbReference type="SUPFAM" id="SSF47473">
    <property type="entry name" value="EF-hand"/>
    <property type="match status" value="1"/>
</dbReference>
<gene>
    <name evidence="13" type="ORF">TrRE_jg8011</name>
</gene>
<dbReference type="PROSITE" id="PS01159">
    <property type="entry name" value="WW_DOMAIN_1"/>
    <property type="match status" value="1"/>
</dbReference>
<dbReference type="SMART" id="SM00720">
    <property type="entry name" value="calpain_III"/>
    <property type="match status" value="1"/>
</dbReference>
<dbReference type="SMART" id="SM00054">
    <property type="entry name" value="EFh"/>
    <property type="match status" value="2"/>
</dbReference>
<evidence type="ECO:0000259" key="12">
    <source>
        <dbReference type="PROSITE" id="PS50222"/>
    </source>
</evidence>
<dbReference type="PROSITE" id="PS50020">
    <property type="entry name" value="WW_DOMAIN_2"/>
    <property type="match status" value="1"/>
</dbReference>
<evidence type="ECO:0000256" key="6">
    <source>
        <dbReference type="PIRSR" id="PIRSR622684-1"/>
    </source>
</evidence>
<dbReference type="InterPro" id="IPR018247">
    <property type="entry name" value="EF_Hand_1_Ca_BS"/>
</dbReference>
<dbReference type="InterPro" id="IPR022682">
    <property type="entry name" value="Calpain_domain_III"/>
</dbReference>
<proteinExistence type="inferred from homology"/>
<evidence type="ECO:0000256" key="9">
    <source>
        <dbReference type="SAM" id="MobiDB-lite"/>
    </source>
</evidence>
<dbReference type="InterPro" id="IPR036213">
    <property type="entry name" value="Calpain_III_sf"/>
</dbReference>
<dbReference type="PANTHER" id="PTHR10183">
    <property type="entry name" value="CALPAIN"/>
    <property type="match status" value="1"/>
</dbReference>
<dbReference type="SMART" id="SM00456">
    <property type="entry name" value="WW"/>
    <property type="match status" value="1"/>
</dbReference>
<dbReference type="InterPro" id="IPR000169">
    <property type="entry name" value="Pept_cys_AS"/>
</dbReference>
<dbReference type="EMBL" id="BRXZ01000196">
    <property type="protein sequence ID" value="GMI07217.1"/>
    <property type="molecule type" value="Genomic_DNA"/>
</dbReference>
<feature type="region of interest" description="Disordered" evidence="9">
    <location>
        <begin position="751"/>
        <end position="807"/>
    </location>
</feature>
<feature type="region of interest" description="Disordered" evidence="9">
    <location>
        <begin position="967"/>
        <end position="987"/>
    </location>
</feature>
<dbReference type="GO" id="GO:0004198">
    <property type="term" value="F:calcium-dependent cysteine-type endopeptidase activity"/>
    <property type="evidence" value="ECO:0007669"/>
    <property type="project" value="InterPro"/>
</dbReference>
<evidence type="ECO:0008006" key="15">
    <source>
        <dbReference type="Google" id="ProtNLM"/>
    </source>
</evidence>
<keyword evidence="4 7" id="KW-0788">Thiol protease</keyword>
<dbReference type="InterPro" id="IPR001202">
    <property type="entry name" value="WW_dom"/>
</dbReference>
<dbReference type="PANTHER" id="PTHR10183:SF379">
    <property type="entry name" value="CALPAIN-5"/>
    <property type="match status" value="1"/>
</dbReference>
<evidence type="ECO:0000256" key="7">
    <source>
        <dbReference type="PROSITE-ProRule" id="PRU00239"/>
    </source>
</evidence>
<feature type="coiled-coil region" evidence="8">
    <location>
        <begin position="1813"/>
        <end position="1861"/>
    </location>
</feature>
<evidence type="ECO:0000256" key="1">
    <source>
        <dbReference type="ARBA" id="ARBA00007623"/>
    </source>
</evidence>
<evidence type="ECO:0000259" key="11">
    <source>
        <dbReference type="PROSITE" id="PS50203"/>
    </source>
</evidence>
<dbReference type="SUPFAM" id="SSF54001">
    <property type="entry name" value="Cysteine proteinases"/>
    <property type="match status" value="1"/>
</dbReference>
<evidence type="ECO:0000256" key="2">
    <source>
        <dbReference type="ARBA" id="ARBA00022670"/>
    </source>
</evidence>
<dbReference type="PROSITE" id="PS00139">
    <property type="entry name" value="THIOL_PROTEASE_CYS"/>
    <property type="match status" value="1"/>
</dbReference>
<dbReference type="CDD" id="cd00201">
    <property type="entry name" value="WW"/>
    <property type="match status" value="1"/>
</dbReference>
<dbReference type="Gene3D" id="2.20.70.10">
    <property type="match status" value="1"/>
</dbReference>
<name>A0A9W7CC89_9STRA</name>
<evidence type="ECO:0000313" key="14">
    <source>
        <dbReference type="Proteomes" id="UP001165082"/>
    </source>
</evidence>
<dbReference type="Pfam" id="PF01067">
    <property type="entry name" value="Calpain_III"/>
    <property type="match status" value="1"/>
</dbReference>
<evidence type="ECO:0000256" key="5">
    <source>
        <dbReference type="ARBA" id="ARBA00022837"/>
    </source>
</evidence>
<dbReference type="InterPro" id="IPR038765">
    <property type="entry name" value="Papain-like_cys_pep_sf"/>
</dbReference>
<comment type="similarity">
    <text evidence="1">Belongs to the peptidase C2 family.</text>
</comment>
<feature type="region of interest" description="Disordered" evidence="9">
    <location>
        <begin position="55"/>
        <end position="138"/>
    </location>
</feature>
<feature type="domain" description="WW" evidence="10">
    <location>
        <begin position="2076"/>
        <end position="2110"/>
    </location>
</feature>
<feature type="active site" evidence="6 7">
    <location>
        <position position="358"/>
    </location>
</feature>
<keyword evidence="2 7" id="KW-0645">Protease</keyword>
<dbReference type="InterPro" id="IPR036020">
    <property type="entry name" value="WW_dom_sf"/>
</dbReference>
<keyword evidence="8" id="KW-0175">Coiled coil</keyword>
<dbReference type="PROSITE" id="PS00018">
    <property type="entry name" value="EF_HAND_1"/>
    <property type="match status" value="2"/>
</dbReference>
<evidence type="ECO:0000259" key="10">
    <source>
        <dbReference type="PROSITE" id="PS50020"/>
    </source>
</evidence>
<dbReference type="InterPro" id="IPR002048">
    <property type="entry name" value="EF_hand_dom"/>
</dbReference>
<dbReference type="PROSITE" id="PS50203">
    <property type="entry name" value="CALPAIN_CAT"/>
    <property type="match status" value="1"/>
</dbReference>
<dbReference type="InterPro" id="IPR011992">
    <property type="entry name" value="EF-hand-dom_pair"/>
</dbReference>
<dbReference type="Gene3D" id="1.10.238.10">
    <property type="entry name" value="EF-hand"/>
    <property type="match status" value="1"/>
</dbReference>
<accession>A0A9W7CC89</accession>
<dbReference type="Pfam" id="PF00397">
    <property type="entry name" value="WW"/>
    <property type="match status" value="1"/>
</dbReference>
<keyword evidence="14" id="KW-1185">Reference proteome</keyword>
<dbReference type="CDD" id="cd00044">
    <property type="entry name" value="CysPc"/>
    <property type="match status" value="1"/>
</dbReference>
<dbReference type="InterPro" id="IPR001300">
    <property type="entry name" value="Peptidase_C2_calpain_cat"/>
</dbReference>
<feature type="active site" evidence="6 7">
    <location>
        <position position="334"/>
    </location>
</feature>
<keyword evidence="3 7" id="KW-0378">Hydrolase</keyword>
<evidence type="ECO:0000256" key="8">
    <source>
        <dbReference type="SAM" id="Coils"/>
    </source>
</evidence>
<reference evidence="13" key="1">
    <citation type="submission" date="2022-07" db="EMBL/GenBank/DDBJ databases">
        <title>Genome analysis of Parmales, a sister group of diatoms, reveals the evolutionary specialization of diatoms from phago-mixotrophs to photoautotrophs.</title>
        <authorList>
            <person name="Ban H."/>
            <person name="Sato S."/>
            <person name="Yoshikawa S."/>
            <person name="Kazumasa Y."/>
            <person name="Nakamura Y."/>
            <person name="Ichinomiya M."/>
            <person name="Saitoh K."/>
            <person name="Sato N."/>
            <person name="Blanc-Mathieu R."/>
            <person name="Endo H."/>
            <person name="Kuwata A."/>
            <person name="Ogata H."/>
        </authorList>
    </citation>
    <scope>NUCLEOTIDE SEQUENCE</scope>
</reference>
<feature type="domain" description="EF-hand" evidence="12">
    <location>
        <begin position="1033"/>
        <end position="1068"/>
    </location>
</feature>
<dbReference type="SUPFAM" id="SSF51045">
    <property type="entry name" value="WW domain"/>
    <property type="match status" value="1"/>
</dbReference>
<keyword evidence="5" id="KW-0106">Calcium</keyword>
<organism evidence="13 14">
    <name type="scientific">Triparma retinervis</name>
    <dbReference type="NCBI Taxonomy" id="2557542"/>
    <lineage>
        <taxon>Eukaryota</taxon>
        <taxon>Sar</taxon>
        <taxon>Stramenopiles</taxon>
        <taxon>Ochrophyta</taxon>
        <taxon>Bolidophyceae</taxon>
        <taxon>Parmales</taxon>
        <taxon>Triparmaceae</taxon>
        <taxon>Triparma</taxon>
    </lineage>
</organism>
<protein>
    <recommendedName>
        <fullName evidence="15">Calmodulin</fullName>
    </recommendedName>
</protein>
<evidence type="ECO:0000256" key="4">
    <source>
        <dbReference type="ARBA" id="ARBA00022807"/>
    </source>
</evidence>
<feature type="compositionally biased region" description="Low complexity" evidence="9">
    <location>
        <begin position="973"/>
        <end position="984"/>
    </location>
</feature>
<dbReference type="Gene3D" id="2.60.120.380">
    <property type="match status" value="1"/>
</dbReference>
<feature type="active site" evidence="6 7">
    <location>
        <position position="164"/>
    </location>
</feature>
<dbReference type="Pfam" id="PF13202">
    <property type="entry name" value="EF-hand_5"/>
    <property type="match status" value="2"/>
</dbReference>
<feature type="compositionally biased region" description="Basic and acidic residues" evidence="9">
    <location>
        <begin position="87"/>
        <end position="97"/>
    </location>
</feature>
<evidence type="ECO:0000313" key="13">
    <source>
        <dbReference type="EMBL" id="GMI07217.1"/>
    </source>
</evidence>
<dbReference type="GO" id="GO:0006508">
    <property type="term" value="P:proteolysis"/>
    <property type="evidence" value="ECO:0007669"/>
    <property type="project" value="UniProtKB-KW"/>
</dbReference>
<dbReference type="SUPFAM" id="SSF49562">
    <property type="entry name" value="C2 domain (Calcium/lipid-binding domain, CaLB)"/>
    <property type="match status" value="1"/>
</dbReference>
<dbReference type="PRINTS" id="PR00704">
    <property type="entry name" value="CALPAIN"/>
</dbReference>
<comment type="caution">
    <text evidence="13">The sequence shown here is derived from an EMBL/GenBank/DDBJ whole genome shotgun (WGS) entry which is preliminary data.</text>
</comment>
<dbReference type="GO" id="GO:0005509">
    <property type="term" value="F:calcium ion binding"/>
    <property type="evidence" value="ECO:0007669"/>
    <property type="project" value="InterPro"/>
</dbReference>
<dbReference type="InterPro" id="IPR035892">
    <property type="entry name" value="C2_domain_sf"/>
</dbReference>
<sequence>MPPTYISSMPTTVLTFPVTGLSGPSLEKALLGMDKSVSSHVKKIADRCKREEVRWCDPDFGPTDEDEGGGRSLYGEDEKPPGGAYPKPEKLRWDRPIYADGEEEDEDDDDEGGSEGGDDDSEDSDDFDDEFGDDSPSSSWCQRGRLFIGGSGSGDIVQGSLGDCWFLGALSVLAARQELLELVFFNLDRHKDVGIFVCRFYKDGTWVFVIIDDRIPVYDNASGQPVFARCRDANELWVPLVEKAFAKIHGSYKALIGGYVHYGLGDMTGFSPIQMVVKRGHQGFHEEWDGDLLWDRLYKYKRWGSLMGCSIQQPPGAAPRAHEAEGNKGLRLMHAYGLLDLNTIRTREGEVRLCRCRNPWGFGEWEGEWGDESEERQMYDKEISQVFSINEAEQTAINKMDGTFFMRYEDWVENFTHIFIAVDFPASWTGKREVGDWDPELGGNRTVKTWASNPKFKLTLSSDSAVYVGLGIEDSRLTHGIDYYKTPLQSMPMTFDVIKEDQVDVPAKARDQIPDSEDPDGSTTSQAPYYYQAMQLQTTMKAGTYLIVPSLFKRKIGGRFFISVFSDAPFSLSPNHKIAAETAIKDLPGMPKGMTQQQFNIHVEDVREKLLASALSLNLAPKQIFDEFVISPNARIDRKTFKRKLMNLGFNLVDFPDEDFLAIDVDNSGEIDVEEFKNFFNLALSNDSLPPPPPPPPEDDLQHQPTDLDGRLTVSCIEAKGLLPSSTWFDAFKNEDSQTRSKTLVFAPIPQAKRTKSTSAADAALGAEDNVEDEENAGDIQDDARLPPPRLLKRDSSRRLSTSSKPSFAATSIAKRLASKGKQLVDDASSASSKLHYSEPIQQLEGLRNAFLRRLKTAPRKCSSDTQPKCWDRLPKGVKIEESYFSEKPPKRKPLALMKRDIPSEGNVEVMSPPNSPTKAASKAAEKEATREWISGTLAPQIFEDMLDAVFTIRDFRLGVSKNSTSWDGGGRASVRGGSVSSRATNSDTKAMDDFERKMEDELSRASLIYQRFMPIKILDLDMLSGQKGQKSDAIDLAAAWFHWIDKDGSGKISFREFSDCIKEVDLMFSKTDTYLLMQRFKIDDDEGGVDDNMIKYKDFLMWAKGAVKGKITSDEALGSIKSVASIINMVKEAAMKSNINTITTLKSDAASLQVVQAMLHDMGCRVGINCVYRLARCFSEDVDSFNNFISEEIEASRSPSTHLDMSKLRDRLRTVLKRRCEDGTSSAGEVILNSGKIWMQLTHSKSKPVAFDDVRDKFVQLLSETEIDGLPSDVFCRDTYNLSLAHSTSIVLDNLLTISTKKECMPTFTFSDIDGFIREEEINILERKFYLAIQVHMSKVSGSADHLVSVYTNEAKDTILTKVLDPMSLNTFYMKSAEDMKYLRLPVGEDLFTSCMHANEEGAFWRYCDRLSLLTVAKKTTLTSSEQKKFVHHLRHLFQEANLPFFVTVNDLCVAFEIDSKAAKKSGSIKKAIFSAIKKEKRLHNFLKNTFSSLKVTFSTYDGDVCILNDWSEFLAHLNGFRNPYATLELLPKRVPAVRGGRIGKEEGGSRKGNFRAGGCDQEGGSHPKFGENCKFNFSFVPPTLANRPILFTDVCKMMVKEGLIEPKAKLFVLMVRKGEDGSMIVTAYDPKSASDWQCEGAPDEWCEEGAADRISTDDAQATLEEYTASGKITIGVGITPRVLCKVYNKMPGKGDEFLGTCEVSISGVLSNCGQMQQEWGVLVKGGKASGRVLLSMQFKRQVDIDMEAASKAARRERNARLGQERKLKATLKVELGKMAASGGGSPGSAGGSLRGELEVVKKSLGKVMGEKDSLVEEVEERKEEVLRLERGVEEAESKRKRLEGELKSVAERLSQAEAKAAERATEGGTGLQRGKIEAEVEKKWKGEVEVLRGEVQALRGELEGAKKLAATVVVQPEGEVVVGGEEEVGVNTPPPPPAAAEEVASFRSVGEARSAIVACLTKRNPKEPRKMASRLLGGLVDGGGNVDLDDVFECFVNLGLLDLAGFQGIESYEEKFDFVLTGVDRVGEGHRLHDTVANFGSIMEILGEEKKKKEVEAKAEAEEGGEGEEEGVEDALPEGWEMKIRPKDGKIYYVNHNDRTTSWARPVKK</sequence>
<feature type="region of interest" description="Disordered" evidence="9">
    <location>
        <begin position="2056"/>
        <end position="2081"/>
    </location>
</feature>
<dbReference type="Gene3D" id="3.90.70.10">
    <property type="entry name" value="Cysteine proteinases"/>
    <property type="match status" value="1"/>
</dbReference>
<feature type="compositionally biased region" description="Acidic residues" evidence="9">
    <location>
        <begin position="100"/>
        <end position="133"/>
    </location>
</feature>
<dbReference type="InterPro" id="IPR022684">
    <property type="entry name" value="Calpain_cysteine_protease"/>
</dbReference>
<feature type="domain" description="Calpain catalytic" evidence="11">
    <location>
        <begin position="54"/>
        <end position="420"/>
    </location>
</feature>
<dbReference type="Proteomes" id="UP001165082">
    <property type="component" value="Unassembled WGS sequence"/>
</dbReference>
<dbReference type="OrthoDB" id="268518at2759"/>
<feature type="domain" description="EF-hand" evidence="12">
    <location>
        <begin position="651"/>
        <end position="686"/>
    </location>
</feature>
<feature type="compositionally biased region" description="Acidic residues" evidence="9">
    <location>
        <begin position="769"/>
        <end position="781"/>
    </location>
</feature>
<dbReference type="PROSITE" id="PS50222">
    <property type="entry name" value="EF_HAND_2"/>
    <property type="match status" value="2"/>
</dbReference>
<dbReference type="SUPFAM" id="SSF49758">
    <property type="entry name" value="Calpain large subunit, middle domain (domain III)"/>
    <property type="match status" value="1"/>
</dbReference>
<feature type="region of interest" description="Disordered" evidence="9">
    <location>
        <begin position="684"/>
        <end position="707"/>
    </location>
</feature>
<feature type="compositionally biased region" description="Acidic residues" evidence="9">
    <location>
        <begin position="2064"/>
        <end position="2078"/>
    </location>
</feature>